<evidence type="ECO:0000256" key="2">
    <source>
        <dbReference type="SAM" id="SignalP"/>
    </source>
</evidence>
<feature type="chain" id="PRO_5038374493" description="Lipoprotein" evidence="2">
    <location>
        <begin position="22"/>
        <end position="144"/>
    </location>
</feature>
<dbReference type="PATRIC" id="fig|1246995.3.peg.4836"/>
<dbReference type="AlphaFoldDB" id="U5W1H3"/>
<sequence>MRLSLSGSIVVILLLAGGCSSTDKPPAAAPSVSGSPSATTSAVPSPAPSSKAPFAAADGTNLKACADGACEVIVRSGDSVPAAGGLGKVKISVRGDEVTISKKTADGFTSTLTGTPGLVQQINKQLFLIVAVEDGRAVLRMALS</sequence>
<dbReference type="eggNOG" id="ENOG502ZN96">
    <property type="taxonomic scope" value="Bacteria"/>
</dbReference>
<gene>
    <name evidence="3" type="ORF">AFR_23875</name>
</gene>
<accession>U5W1H3</accession>
<dbReference type="EMBL" id="CP006272">
    <property type="protein sequence ID" value="AGZ43043.1"/>
    <property type="molecule type" value="Genomic_DNA"/>
</dbReference>
<proteinExistence type="predicted"/>
<evidence type="ECO:0000313" key="4">
    <source>
        <dbReference type="Proteomes" id="UP000017746"/>
    </source>
</evidence>
<dbReference type="HOGENOM" id="CLU_1923151_0_0_11"/>
<evidence type="ECO:0008006" key="5">
    <source>
        <dbReference type="Google" id="ProtNLM"/>
    </source>
</evidence>
<keyword evidence="4" id="KW-1185">Reference proteome</keyword>
<evidence type="ECO:0000256" key="1">
    <source>
        <dbReference type="SAM" id="MobiDB-lite"/>
    </source>
</evidence>
<feature type="signal peptide" evidence="2">
    <location>
        <begin position="1"/>
        <end position="21"/>
    </location>
</feature>
<feature type="region of interest" description="Disordered" evidence="1">
    <location>
        <begin position="21"/>
        <end position="52"/>
    </location>
</feature>
<dbReference type="KEGG" id="afs:AFR_23875"/>
<dbReference type="PROSITE" id="PS51257">
    <property type="entry name" value="PROKAR_LIPOPROTEIN"/>
    <property type="match status" value="1"/>
</dbReference>
<organism evidence="3 4">
    <name type="scientific">Actinoplanes friuliensis DSM 7358</name>
    <dbReference type="NCBI Taxonomy" id="1246995"/>
    <lineage>
        <taxon>Bacteria</taxon>
        <taxon>Bacillati</taxon>
        <taxon>Actinomycetota</taxon>
        <taxon>Actinomycetes</taxon>
        <taxon>Micromonosporales</taxon>
        <taxon>Micromonosporaceae</taxon>
        <taxon>Actinoplanes</taxon>
    </lineage>
</organism>
<name>U5W1H3_9ACTN</name>
<evidence type="ECO:0000313" key="3">
    <source>
        <dbReference type="EMBL" id="AGZ43043.1"/>
    </source>
</evidence>
<reference evidence="3 4" key="1">
    <citation type="journal article" date="2014" name="J. Biotechnol.">
        <title>Complete genome sequence of the actinobacterium Actinoplanes friuliensis HAG 010964, producer of the lipopeptide antibiotic friulimycin.</title>
        <authorList>
            <person name="Ruckert C."/>
            <person name="Szczepanowski R."/>
            <person name="Albersmeier A."/>
            <person name="Goesmann A."/>
            <person name="Fischer N."/>
            <person name="Steinkamper A."/>
            <person name="Puhler A."/>
            <person name="Biener R."/>
            <person name="Schwartz D."/>
            <person name="Kalinowski J."/>
        </authorList>
    </citation>
    <scope>NUCLEOTIDE SEQUENCE [LARGE SCALE GENOMIC DNA]</scope>
    <source>
        <strain evidence="3 4">DSM 7358</strain>
    </source>
</reference>
<dbReference type="OrthoDB" id="3627712at2"/>
<protein>
    <recommendedName>
        <fullName evidence="5">Lipoprotein</fullName>
    </recommendedName>
</protein>
<dbReference type="Proteomes" id="UP000017746">
    <property type="component" value="Chromosome"/>
</dbReference>
<dbReference type="RefSeq" id="WP_023363633.1">
    <property type="nucleotide sequence ID" value="NC_022657.1"/>
</dbReference>
<feature type="compositionally biased region" description="Low complexity" evidence="1">
    <location>
        <begin position="24"/>
        <end position="52"/>
    </location>
</feature>
<keyword evidence="2" id="KW-0732">Signal</keyword>